<evidence type="ECO:0000313" key="2">
    <source>
        <dbReference type="Proteomes" id="UP000054538"/>
    </source>
</evidence>
<accession>A0A0D0DBR7</accession>
<name>A0A0D0DBR7_9AGAM</name>
<feature type="non-terminal residue" evidence="1">
    <location>
        <position position="53"/>
    </location>
</feature>
<proteinExistence type="predicted"/>
<keyword evidence="2" id="KW-1185">Reference proteome</keyword>
<dbReference type="Proteomes" id="UP000054538">
    <property type="component" value="Unassembled WGS sequence"/>
</dbReference>
<gene>
    <name evidence="1" type="ORF">PAXRUDRAFT_834730</name>
</gene>
<protein>
    <submittedName>
        <fullName evidence="1">Uncharacterized protein</fullName>
    </submittedName>
</protein>
<dbReference type="InParanoid" id="A0A0D0DBR7"/>
<dbReference type="EMBL" id="KN826720">
    <property type="protein sequence ID" value="KIK78079.1"/>
    <property type="molecule type" value="Genomic_DNA"/>
</dbReference>
<evidence type="ECO:0000313" key="1">
    <source>
        <dbReference type="EMBL" id="KIK78079.1"/>
    </source>
</evidence>
<reference evidence="2" key="2">
    <citation type="submission" date="2015-01" db="EMBL/GenBank/DDBJ databases">
        <title>Evolutionary Origins and Diversification of the Mycorrhizal Mutualists.</title>
        <authorList>
            <consortium name="DOE Joint Genome Institute"/>
            <consortium name="Mycorrhizal Genomics Consortium"/>
            <person name="Kohler A."/>
            <person name="Kuo A."/>
            <person name="Nagy L.G."/>
            <person name="Floudas D."/>
            <person name="Copeland A."/>
            <person name="Barry K.W."/>
            <person name="Cichocki N."/>
            <person name="Veneault-Fourrey C."/>
            <person name="LaButti K."/>
            <person name="Lindquist E.A."/>
            <person name="Lipzen A."/>
            <person name="Lundell T."/>
            <person name="Morin E."/>
            <person name="Murat C."/>
            <person name="Riley R."/>
            <person name="Ohm R."/>
            <person name="Sun H."/>
            <person name="Tunlid A."/>
            <person name="Henrissat B."/>
            <person name="Grigoriev I.V."/>
            <person name="Hibbett D.S."/>
            <person name="Martin F."/>
        </authorList>
    </citation>
    <scope>NUCLEOTIDE SEQUENCE [LARGE SCALE GENOMIC DNA]</scope>
    <source>
        <strain evidence="2">Ve08.2h10</strain>
    </source>
</reference>
<sequence>MQACPIVVQSIYNIHCLGTVGYSQPRLTKTCTTQASQLSADLWPVVVGYRWAE</sequence>
<dbReference type="HOGENOM" id="CLU_2967356_0_0_1"/>
<reference evidence="1 2" key="1">
    <citation type="submission" date="2014-04" db="EMBL/GenBank/DDBJ databases">
        <authorList>
            <consortium name="DOE Joint Genome Institute"/>
            <person name="Kuo A."/>
            <person name="Kohler A."/>
            <person name="Jargeat P."/>
            <person name="Nagy L.G."/>
            <person name="Floudas D."/>
            <person name="Copeland A."/>
            <person name="Barry K.W."/>
            <person name="Cichocki N."/>
            <person name="Veneault-Fourrey C."/>
            <person name="LaButti K."/>
            <person name="Lindquist E.A."/>
            <person name="Lipzen A."/>
            <person name="Lundell T."/>
            <person name="Morin E."/>
            <person name="Murat C."/>
            <person name="Sun H."/>
            <person name="Tunlid A."/>
            <person name="Henrissat B."/>
            <person name="Grigoriev I.V."/>
            <person name="Hibbett D.S."/>
            <person name="Martin F."/>
            <person name="Nordberg H.P."/>
            <person name="Cantor M.N."/>
            <person name="Hua S.X."/>
        </authorList>
    </citation>
    <scope>NUCLEOTIDE SEQUENCE [LARGE SCALE GENOMIC DNA]</scope>
    <source>
        <strain evidence="1 2">Ve08.2h10</strain>
    </source>
</reference>
<organism evidence="1 2">
    <name type="scientific">Paxillus rubicundulus Ve08.2h10</name>
    <dbReference type="NCBI Taxonomy" id="930991"/>
    <lineage>
        <taxon>Eukaryota</taxon>
        <taxon>Fungi</taxon>
        <taxon>Dikarya</taxon>
        <taxon>Basidiomycota</taxon>
        <taxon>Agaricomycotina</taxon>
        <taxon>Agaricomycetes</taxon>
        <taxon>Agaricomycetidae</taxon>
        <taxon>Boletales</taxon>
        <taxon>Paxilineae</taxon>
        <taxon>Paxillaceae</taxon>
        <taxon>Paxillus</taxon>
    </lineage>
</organism>
<dbReference type="AlphaFoldDB" id="A0A0D0DBR7"/>